<dbReference type="PROSITE" id="PS50893">
    <property type="entry name" value="ABC_TRANSPORTER_2"/>
    <property type="match status" value="1"/>
</dbReference>
<evidence type="ECO:0000256" key="6">
    <source>
        <dbReference type="ARBA" id="ARBA00022989"/>
    </source>
</evidence>
<dbReference type="PANTHER" id="PTHR48041:SF79">
    <property type="entry name" value="ABC TRANSPORTER G FAMILY MEMBER 5"/>
    <property type="match status" value="1"/>
</dbReference>
<keyword evidence="2" id="KW-0813">Transport</keyword>
<dbReference type="Proteomes" id="UP000811609">
    <property type="component" value="Chromosome 3"/>
</dbReference>
<feature type="transmembrane region" description="Helical" evidence="9">
    <location>
        <begin position="498"/>
        <end position="522"/>
    </location>
</feature>
<dbReference type="EMBL" id="CM031811">
    <property type="protein sequence ID" value="KAG6660656.1"/>
    <property type="molecule type" value="Genomic_DNA"/>
</dbReference>
<evidence type="ECO:0000256" key="3">
    <source>
        <dbReference type="ARBA" id="ARBA00022692"/>
    </source>
</evidence>
<keyword evidence="3 9" id="KW-0812">Transmembrane</keyword>
<proteinExistence type="predicted"/>
<evidence type="ECO:0000313" key="11">
    <source>
        <dbReference type="EMBL" id="KAG6660656.1"/>
    </source>
</evidence>
<evidence type="ECO:0000259" key="10">
    <source>
        <dbReference type="PROSITE" id="PS50893"/>
    </source>
</evidence>
<dbReference type="GO" id="GO:0016887">
    <property type="term" value="F:ATP hydrolysis activity"/>
    <property type="evidence" value="ECO:0007669"/>
    <property type="project" value="InterPro"/>
</dbReference>
<dbReference type="Proteomes" id="UP000811246">
    <property type="component" value="Chromosome 3"/>
</dbReference>
<protein>
    <recommendedName>
        <fullName evidence="10">ABC transporter domain-containing protein</fullName>
    </recommendedName>
</protein>
<dbReference type="GO" id="GO:0016020">
    <property type="term" value="C:membrane"/>
    <property type="evidence" value="ECO:0007669"/>
    <property type="project" value="UniProtKB-SubCell"/>
</dbReference>
<dbReference type="InterPro" id="IPR043926">
    <property type="entry name" value="ABCG_dom"/>
</dbReference>
<dbReference type="EMBL" id="CM031827">
    <property type="protein sequence ID" value="KAG6721534.1"/>
    <property type="molecule type" value="Genomic_DNA"/>
</dbReference>
<feature type="transmembrane region" description="Helical" evidence="9">
    <location>
        <begin position="529"/>
        <end position="551"/>
    </location>
</feature>
<evidence type="ECO:0000256" key="1">
    <source>
        <dbReference type="ARBA" id="ARBA00004141"/>
    </source>
</evidence>
<feature type="region of interest" description="Disordered" evidence="8">
    <location>
        <begin position="29"/>
        <end position="51"/>
    </location>
</feature>
<dbReference type="Pfam" id="PF00005">
    <property type="entry name" value="ABC_tran"/>
    <property type="match status" value="1"/>
</dbReference>
<organism evidence="11 13">
    <name type="scientific">Carya illinoinensis</name>
    <name type="common">Pecan</name>
    <dbReference type="NCBI Taxonomy" id="32201"/>
    <lineage>
        <taxon>Eukaryota</taxon>
        <taxon>Viridiplantae</taxon>
        <taxon>Streptophyta</taxon>
        <taxon>Embryophyta</taxon>
        <taxon>Tracheophyta</taxon>
        <taxon>Spermatophyta</taxon>
        <taxon>Magnoliopsida</taxon>
        <taxon>eudicotyledons</taxon>
        <taxon>Gunneridae</taxon>
        <taxon>Pentapetalae</taxon>
        <taxon>rosids</taxon>
        <taxon>fabids</taxon>
        <taxon>Fagales</taxon>
        <taxon>Juglandaceae</taxon>
        <taxon>Carya</taxon>
    </lineage>
</organism>
<keyword evidence="6 9" id="KW-1133">Transmembrane helix</keyword>
<keyword evidence="13" id="KW-1185">Reference proteome</keyword>
<dbReference type="FunFam" id="3.40.50.300:FF:001644">
    <property type="entry name" value="ABC transporter G family member 5"/>
    <property type="match status" value="1"/>
</dbReference>
<name>A0A8T1R1B2_CARIL</name>
<feature type="transmembrane region" description="Helical" evidence="9">
    <location>
        <begin position="618"/>
        <end position="636"/>
    </location>
</feature>
<feature type="transmembrane region" description="Helical" evidence="9">
    <location>
        <begin position="424"/>
        <end position="445"/>
    </location>
</feature>
<dbReference type="InterPro" id="IPR003593">
    <property type="entry name" value="AAA+_ATPase"/>
</dbReference>
<dbReference type="InterPro" id="IPR027417">
    <property type="entry name" value="P-loop_NTPase"/>
</dbReference>
<evidence type="ECO:0000313" key="13">
    <source>
        <dbReference type="Proteomes" id="UP000811609"/>
    </source>
</evidence>
<reference evidence="11" key="1">
    <citation type="submission" date="2020-12" db="EMBL/GenBank/DDBJ databases">
        <title>WGS assembly of Carya illinoinensis cv. Pawnee.</title>
        <authorList>
            <person name="Platts A."/>
            <person name="Shu S."/>
            <person name="Wright S."/>
            <person name="Barry K."/>
            <person name="Edger P."/>
            <person name="Pires J.C."/>
            <person name="Schmutz J."/>
        </authorList>
    </citation>
    <scope>NUCLEOTIDE SEQUENCE</scope>
    <source>
        <tissue evidence="11">Leaf</tissue>
    </source>
</reference>
<dbReference type="SUPFAM" id="SSF52540">
    <property type="entry name" value="P-loop containing nucleoside triphosphate hydrolases"/>
    <property type="match status" value="1"/>
</dbReference>
<evidence type="ECO:0000256" key="9">
    <source>
        <dbReference type="SAM" id="Phobius"/>
    </source>
</evidence>
<dbReference type="OrthoDB" id="66620at2759"/>
<feature type="transmembrane region" description="Helical" evidence="9">
    <location>
        <begin position="466"/>
        <end position="492"/>
    </location>
</feature>
<evidence type="ECO:0000256" key="4">
    <source>
        <dbReference type="ARBA" id="ARBA00022741"/>
    </source>
</evidence>
<dbReference type="AlphaFoldDB" id="A0A8T1R1B2"/>
<dbReference type="InterPro" id="IPR050352">
    <property type="entry name" value="ABCG_transporters"/>
</dbReference>
<dbReference type="Pfam" id="PF19055">
    <property type="entry name" value="ABC2_membrane_7"/>
    <property type="match status" value="1"/>
</dbReference>
<dbReference type="SMART" id="SM00382">
    <property type="entry name" value="AAA"/>
    <property type="match status" value="1"/>
</dbReference>
<dbReference type="InterPro" id="IPR017871">
    <property type="entry name" value="ABC_transporter-like_CS"/>
</dbReference>
<comment type="caution">
    <text evidence="11">The sequence shown here is derived from an EMBL/GenBank/DDBJ whole genome shotgun (WGS) entry which is preliminary data.</text>
</comment>
<sequence>MKKQGCEIEAIAINYQIQTQRQSTEHPFKIFSKGPHENQQKVDQEPDQEQAKVEEPCPRVRQVLKGVNCRAKPWEILAIVGPSGAGKSSLLEILAGKVTPQSGSIFVNQKPIGKAHFKKISGYVTQKDTLFPLLTVEETLLFSAKLRLRLPAAELRSRVKSLIQELGLNHVAGARVGDDRVRGISGGERRRVSIGVDVIHDPKVLILDEPTSGLDSKSALQILDMLKTMAETQGRTIILSIHQPGYRIVKLFNSILLLANGCVLHHGTVDQLGVNLRLMGLELPLHVNVVEFAIESIETLQQQRKFHPVQQKILPTLPSTPQHKKGDDPGESRSSGNFTLQQLFQQSKVIDEEIINTGIDFPPDFANSRLRETIVLTHRFSKNIFRSKELFACRTIQMLISGLVLGSIFYNLKDDLVGAQERVGLFAFILTFLLSCTTEALPIFLQEREILMRETSCGSYRVSSYAIANGLVYLPFLLILSIIFTVPLYWLVGLNQSFMAFLHFLLLIWLILYTANSVVVCFSALVPNFIVGNSVIAGVMGSFFLFSGYFISKHGIPTYWIFMHYISLFKYPFEGFLINEFSNSGKCLEYMFGKCVVSGEDVLREEGYGGEESRWRNLMVMVCFILVYRFSSYVILRCRCSQRGLKDALV</sequence>
<dbReference type="GO" id="GO:0005524">
    <property type="term" value="F:ATP binding"/>
    <property type="evidence" value="ECO:0007669"/>
    <property type="project" value="UniProtKB-KW"/>
</dbReference>
<comment type="subcellular location">
    <subcellularLocation>
        <location evidence="1">Membrane</location>
        <topology evidence="1">Multi-pass membrane protein</topology>
    </subcellularLocation>
</comment>
<feature type="domain" description="ABC transporter" evidence="10">
    <location>
        <begin position="48"/>
        <end position="285"/>
    </location>
</feature>
<dbReference type="Gene3D" id="3.40.50.300">
    <property type="entry name" value="P-loop containing nucleotide triphosphate hydrolases"/>
    <property type="match status" value="1"/>
</dbReference>
<keyword evidence="4" id="KW-0547">Nucleotide-binding</keyword>
<evidence type="ECO:0000256" key="7">
    <source>
        <dbReference type="ARBA" id="ARBA00023136"/>
    </source>
</evidence>
<dbReference type="InterPro" id="IPR003439">
    <property type="entry name" value="ABC_transporter-like_ATP-bd"/>
</dbReference>
<gene>
    <name evidence="11" type="ORF">CIPAW_03G120200</name>
    <name evidence="12" type="ORF">I3842_03G115900</name>
</gene>
<evidence type="ECO:0000256" key="8">
    <source>
        <dbReference type="SAM" id="MobiDB-lite"/>
    </source>
</evidence>
<dbReference type="InterPro" id="IPR013525">
    <property type="entry name" value="ABC2_TM"/>
</dbReference>
<evidence type="ECO:0000256" key="5">
    <source>
        <dbReference type="ARBA" id="ARBA00022840"/>
    </source>
</evidence>
<feature type="transmembrane region" description="Helical" evidence="9">
    <location>
        <begin position="391"/>
        <end position="412"/>
    </location>
</feature>
<reference evidence="12" key="2">
    <citation type="submission" date="2021-01" db="EMBL/GenBank/DDBJ databases">
        <authorList>
            <person name="Lovell J.T."/>
            <person name="Bentley N."/>
            <person name="Bhattarai G."/>
            <person name="Jenkins J.W."/>
            <person name="Sreedasyam A."/>
            <person name="Alarcon Y."/>
            <person name="Bock C."/>
            <person name="Boston L."/>
            <person name="Carlson J."/>
            <person name="Cervantes K."/>
            <person name="Clermont K."/>
            <person name="Krom N."/>
            <person name="Kubenka K."/>
            <person name="Mamidi S."/>
            <person name="Mattison C."/>
            <person name="Monteros M."/>
            <person name="Pisani C."/>
            <person name="Plott C."/>
            <person name="Rajasekar S."/>
            <person name="Rhein H.S."/>
            <person name="Rohla C."/>
            <person name="Song M."/>
            <person name="Hilaire R.S."/>
            <person name="Shu S."/>
            <person name="Wells L."/>
            <person name="Wang X."/>
            <person name="Webber J."/>
            <person name="Heerema R.J."/>
            <person name="Klein P."/>
            <person name="Conner P."/>
            <person name="Grauke L."/>
            <person name="Grimwood J."/>
            <person name="Schmutz J."/>
            <person name="Randall J.J."/>
        </authorList>
    </citation>
    <scope>NUCLEOTIDE SEQUENCE</scope>
    <source>
        <tissue evidence="12">Leaf</tissue>
    </source>
</reference>
<evidence type="ECO:0000256" key="2">
    <source>
        <dbReference type="ARBA" id="ARBA00022448"/>
    </source>
</evidence>
<keyword evidence="7 9" id="KW-0472">Membrane</keyword>
<accession>A0A8T1R1B2</accession>
<dbReference type="PROSITE" id="PS00211">
    <property type="entry name" value="ABC_TRANSPORTER_1"/>
    <property type="match status" value="1"/>
</dbReference>
<dbReference type="GO" id="GO:0140359">
    <property type="term" value="F:ABC-type transporter activity"/>
    <property type="evidence" value="ECO:0007669"/>
    <property type="project" value="InterPro"/>
</dbReference>
<dbReference type="PANTHER" id="PTHR48041">
    <property type="entry name" value="ABC TRANSPORTER G FAMILY MEMBER 28"/>
    <property type="match status" value="1"/>
</dbReference>
<dbReference type="Pfam" id="PF01061">
    <property type="entry name" value="ABC2_membrane"/>
    <property type="match status" value="1"/>
</dbReference>
<keyword evidence="5" id="KW-0067">ATP-binding</keyword>
<evidence type="ECO:0000313" key="12">
    <source>
        <dbReference type="EMBL" id="KAG6721534.1"/>
    </source>
</evidence>